<dbReference type="Proteomes" id="UP000299102">
    <property type="component" value="Unassembled WGS sequence"/>
</dbReference>
<evidence type="ECO:0000313" key="1">
    <source>
        <dbReference type="EMBL" id="GBP11228.1"/>
    </source>
</evidence>
<name>A0A4C1TCQ0_EUMVA</name>
<evidence type="ECO:0000313" key="2">
    <source>
        <dbReference type="Proteomes" id="UP000299102"/>
    </source>
</evidence>
<dbReference type="AlphaFoldDB" id="A0A4C1TCQ0"/>
<comment type="caution">
    <text evidence="1">The sequence shown here is derived from an EMBL/GenBank/DDBJ whole genome shotgun (WGS) entry which is preliminary data.</text>
</comment>
<reference evidence="1 2" key="1">
    <citation type="journal article" date="2019" name="Commun. Biol.">
        <title>The bagworm genome reveals a unique fibroin gene that provides high tensile strength.</title>
        <authorList>
            <person name="Kono N."/>
            <person name="Nakamura H."/>
            <person name="Ohtoshi R."/>
            <person name="Tomita M."/>
            <person name="Numata K."/>
            <person name="Arakawa K."/>
        </authorList>
    </citation>
    <scope>NUCLEOTIDE SEQUENCE [LARGE SCALE GENOMIC DNA]</scope>
</reference>
<organism evidence="1 2">
    <name type="scientific">Eumeta variegata</name>
    <name type="common">Bagworm moth</name>
    <name type="synonym">Eumeta japonica</name>
    <dbReference type="NCBI Taxonomy" id="151549"/>
    <lineage>
        <taxon>Eukaryota</taxon>
        <taxon>Metazoa</taxon>
        <taxon>Ecdysozoa</taxon>
        <taxon>Arthropoda</taxon>
        <taxon>Hexapoda</taxon>
        <taxon>Insecta</taxon>
        <taxon>Pterygota</taxon>
        <taxon>Neoptera</taxon>
        <taxon>Endopterygota</taxon>
        <taxon>Lepidoptera</taxon>
        <taxon>Glossata</taxon>
        <taxon>Ditrysia</taxon>
        <taxon>Tineoidea</taxon>
        <taxon>Psychidae</taxon>
        <taxon>Oiketicinae</taxon>
        <taxon>Eumeta</taxon>
    </lineage>
</organism>
<proteinExistence type="predicted"/>
<keyword evidence="2" id="KW-1185">Reference proteome</keyword>
<accession>A0A4C1TCQ0</accession>
<gene>
    <name evidence="1" type="ORF">EVAR_71525_1</name>
</gene>
<protein>
    <submittedName>
        <fullName evidence="1">Uncharacterized protein</fullName>
    </submittedName>
</protein>
<dbReference type="EMBL" id="BGZK01004847">
    <property type="protein sequence ID" value="GBP11228.1"/>
    <property type="molecule type" value="Genomic_DNA"/>
</dbReference>
<sequence>MSVVRPAIIFSCASDLGPRRSAIVQAFSDIYAASMNIFWEVFASVNRRGSAPPLLINRTLRPTKSPTLLKPDADEALGTRLLCSVDPHVI</sequence>